<organism evidence="1 2">
    <name type="scientific">Aquipluma nitroreducens</name>
    <dbReference type="NCBI Taxonomy" id="2010828"/>
    <lineage>
        <taxon>Bacteria</taxon>
        <taxon>Pseudomonadati</taxon>
        <taxon>Bacteroidota</taxon>
        <taxon>Bacteroidia</taxon>
        <taxon>Marinilabiliales</taxon>
        <taxon>Prolixibacteraceae</taxon>
        <taxon>Aquipluma</taxon>
    </lineage>
</organism>
<dbReference type="Proteomes" id="UP001193389">
    <property type="component" value="Chromosome"/>
</dbReference>
<protein>
    <submittedName>
        <fullName evidence="1">Uncharacterized protein</fullName>
    </submittedName>
</protein>
<dbReference type="AlphaFoldDB" id="A0A5K7SAS4"/>
<accession>A0A5K7SAS4</accession>
<proteinExistence type="predicted"/>
<dbReference type="EMBL" id="AP018694">
    <property type="protein sequence ID" value="BBE18615.1"/>
    <property type="molecule type" value="Genomic_DNA"/>
</dbReference>
<evidence type="ECO:0000313" key="2">
    <source>
        <dbReference type="Proteomes" id="UP001193389"/>
    </source>
</evidence>
<name>A0A5K7SAS4_9BACT</name>
<reference evidence="1" key="1">
    <citation type="journal article" date="2020" name="Int. J. Syst. Evol. Microbiol.">
        <title>Aquipluma nitroreducens gen. nov. sp. nov., a novel facultatively anaerobic bacterium isolated from a freshwater lake.</title>
        <authorList>
            <person name="Watanabe M."/>
            <person name="Kojima H."/>
            <person name="Fukui M."/>
        </authorList>
    </citation>
    <scope>NUCLEOTIDE SEQUENCE</scope>
    <source>
        <strain evidence="1">MeG22</strain>
    </source>
</reference>
<gene>
    <name evidence="1" type="ORF">AQPE_2778</name>
</gene>
<sequence>MELLTETYKREISCVLLCFDRLILSGTMPEISYSQGMTKYMYEKGIKIFDYPRFAEPFKETIRANAERIAKENGAEIEFIRKAGVRKESIISEKIEKRGNHPGIVHIISAMEACTTYKPWHNKTTGKTFLKPDTSKCLHYYFYFIDEQVGLGYVRVPTWCPFRLQVYVNGHNLLASEMGKAGIKYTMMDNAFDSLEDVGKAQELSDNISIEKLHRKLDEFAWQFCPVYKDLNLRYHWSVMQVEYATDIVFKKQESLQRIYSELVATAIHTVKPENIATFLGHKLDPRYEGEVGNNYNVRIKGSRIKHTMGSVSIKMYDKFSKILRIETTSNDISFFKHFREVVHRDGTTSHEMAPLKKNIYSLSFLTDNLKASNRRYLEFISAFDNKEVGRKGLRMSLHQKVKTIGTTKGLTFSVSRIYWF</sequence>
<dbReference type="KEGG" id="anf:AQPE_2778"/>
<evidence type="ECO:0000313" key="1">
    <source>
        <dbReference type="EMBL" id="BBE18615.1"/>
    </source>
</evidence>
<keyword evidence="2" id="KW-1185">Reference proteome</keyword>